<sequence>METANHVQNVAEYDLYTNISFEGKNDEEIKSCLLDYLDSCMANISPFLVDYIWQRDSFHLTPVIPVAPDSLPRLHGVTDFGDNIDDEWFLVFLLYQLTAAMPELVASVHDSDGEFLLIEAAYHLPKWMEPETSINRVFIYNGELHIIPKPGSPAELAFLPAGVPSISHAVEVVRKHSQKTLAKPSIREAVRARVNEFPAKVQSNFHHTHCLMPAKLAAILKHQPGLISPAVEAFYQRDPIDLKACRIMKRFAPENLVTSQVKFTRCLYAQLVQQPFQPDRRSGWKLPSPTSSKFKSADLGMKLAHGFEILCSRCHGNRKDADPPDIITSEPEDLATGARWEKFLQSLTEKGFFRGELEGSKLYNKLIKSAKQFYASIVTGNEQTSQSWLGEPGHQIMKLLETVHCDITQLKNEEKNLPKPDSDRWMELDLEELDDMIAKAAGKAPRSAAVSNKSKAARGQKSGGQTDEMDFDPGKVTESLKSFVDAVSGLKGAEFPAGGGGMEDVAFNPEEFEQAMRNILALDFRAPNTADDSDSDSDLMRDKDYQSGDDTDDDDEYHDAESGGSGDGGCHGDDEGIRELMEQMDRELARTEVGKSFEREGQAKDDLATHPTMEQPNHENGMDTHGPSHSTTGRDNHQELRDDGEEEDDEYRPVEVDVNLLKNILESYSSQQGLAGPASNILYSMGVHVPMNADDGDR</sequence>
<evidence type="ECO:0000313" key="2">
    <source>
        <dbReference type="EnsemblMetazoa" id="XP_030840023"/>
    </source>
</evidence>
<name>A0A7M7NSQ9_STRPU</name>
<feature type="compositionally biased region" description="Basic and acidic residues" evidence="1">
    <location>
        <begin position="632"/>
        <end position="641"/>
    </location>
</feature>
<dbReference type="PANTHER" id="PTHR13060:SF0">
    <property type="entry name" value="PROTEIN ECDYSONELESS HOMOLOG"/>
    <property type="match status" value="1"/>
</dbReference>
<feature type="region of interest" description="Disordered" evidence="1">
    <location>
        <begin position="588"/>
        <end position="653"/>
    </location>
</feature>
<evidence type="ECO:0000313" key="3">
    <source>
        <dbReference type="Proteomes" id="UP000007110"/>
    </source>
</evidence>
<dbReference type="RefSeq" id="XP_030840023.1">
    <property type="nucleotide sequence ID" value="XM_030984163.1"/>
</dbReference>
<dbReference type="Proteomes" id="UP000007110">
    <property type="component" value="Unassembled WGS sequence"/>
</dbReference>
<feature type="compositionally biased region" description="Basic and acidic residues" evidence="1">
    <location>
        <begin position="588"/>
        <end position="608"/>
    </location>
</feature>
<evidence type="ECO:0008006" key="4">
    <source>
        <dbReference type="Google" id="ProtNLM"/>
    </source>
</evidence>
<dbReference type="GO" id="GO:0005634">
    <property type="term" value="C:nucleus"/>
    <property type="evidence" value="ECO:0000318"/>
    <property type="project" value="GO_Central"/>
</dbReference>
<organism evidence="2 3">
    <name type="scientific">Strongylocentrotus purpuratus</name>
    <name type="common">Purple sea urchin</name>
    <dbReference type="NCBI Taxonomy" id="7668"/>
    <lineage>
        <taxon>Eukaryota</taxon>
        <taxon>Metazoa</taxon>
        <taxon>Echinodermata</taxon>
        <taxon>Eleutherozoa</taxon>
        <taxon>Echinozoa</taxon>
        <taxon>Echinoidea</taxon>
        <taxon>Euechinoidea</taxon>
        <taxon>Echinacea</taxon>
        <taxon>Camarodonta</taxon>
        <taxon>Echinidea</taxon>
        <taxon>Strongylocentrotidae</taxon>
        <taxon>Strongylocentrotus</taxon>
    </lineage>
</organism>
<dbReference type="Pfam" id="PF07093">
    <property type="entry name" value="SGT1"/>
    <property type="match status" value="1"/>
</dbReference>
<reference evidence="2" key="2">
    <citation type="submission" date="2021-01" db="UniProtKB">
        <authorList>
            <consortium name="EnsemblMetazoa"/>
        </authorList>
    </citation>
    <scope>IDENTIFICATION</scope>
</reference>
<dbReference type="InParanoid" id="A0A7M7NSQ9"/>
<dbReference type="AlphaFoldDB" id="A0A7M7NSQ9"/>
<proteinExistence type="predicted"/>
<dbReference type="KEGG" id="spu:581721"/>
<feature type="region of interest" description="Disordered" evidence="1">
    <location>
        <begin position="527"/>
        <end position="575"/>
    </location>
</feature>
<evidence type="ECO:0000256" key="1">
    <source>
        <dbReference type="SAM" id="MobiDB-lite"/>
    </source>
</evidence>
<reference evidence="3" key="1">
    <citation type="submission" date="2015-02" db="EMBL/GenBank/DDBJ databases">
        <title>Genome sequencing for Strongylocentrotus purpuratus.</title>
        <authorList>
            <person name="Murali S."/>
            <person name="Liu Y."/>
            <person name="Vee V."/>
            <person name="English A."/>
            <person name="Wang M."/>
            <person name="Skinner E."/>
            <person name="Han Y."/>
            <person name="Muzny D.M."/>
            <person name="Worley K.C."/>
            <person name="Gibbs R.A."/>
        </authorList>
    </citation>
    <scope>NUCLEOTIDE SEQUENCE</scope>
</reference>
<dbReference type="InterPro" id="IPR010770">
    <property type="entry name" value="Ecd"/>
</dbReference>
<dbReference type="GeneID" id="581721"/>
<accession>A0A7M7NSQ9</accession>
<dbReference type="OMA" id="TKDYIWQ"/>
<dbReference type="OrthoDB" id="27237at2759"/>
<protein>
    <recommendedName>
        <fullName evidence="4">Ecdysoneless homolog</fullName>
    </recommendedName>
</protein>
<dbReference type="CTD" id="11319"/>
<keyword evidence="3" id="KW-1185">Reference proteome</keyword>
<dbReference type="PANTHER" id="PTHR13060">
    <property type="entry name" value="SGT1 PROTEIN HSGT1 SUPPRESSOR OF GCR2"/>
    <property type="match status" value="1"/>
</dbReference>
<dbReference type="EnsemblMetazoa" id="XM_030984163">
    <property type="protein sequence ID" value="XP_030840023"/>
    <property type="gene ID" value="LOC581721"/>
</dbReference>
<feature type="compositionally biased region" description="Acidic residues" evidence="1">
    <location>
        <begin position="547"/>
        <end position="558"/>
    </location>
</feature>
<feature type="region of interest" description="Disordered" evidence="1">
    <location>
        <begin position="444"/>
        <end position="474"/>
    </location>
</feature>